<dbReference type="InterPro" id="IPR015424">
    <property type="entry name" value="PyrdxlP-dep_Trfase"/>
</dbReference>
<comment type="subunit">
    <text evidence="3">Homodimer.</text>
</comment>
<dbReference type="FunFam" id="3.40.640.10:FF:000024">
    <property type="entry name" value="Kynurenine--oxoglutarate transaminase 3"/>
    <property type="match status" value="1"/>
</dbReference>
<dbReference type="GO" id="GO:0030170">
    <property type="term" value="F:pyridoxal phosphate binding"/>
    <property type="evidence" value="ECO:0007669"/>
    <property type="project" value="InterPro"/>
</dbReference>
<comment type="similarity">
    <text evidence="2">Belongs to the class-I pyridoxal-phosphate-dependent aminotransferase family.</text>
</comment>
<gene>
    <name evidence="9" type="ORF">B4U79_12241</name>
</gene>
<dbReference type="CDD" id="cd00609">
    <property type="entry name" value="AAT_like"/>
    <property type="match status" value="1"/>
</dbReference>
<comment type="pathway">
    <text evidence="7">Amino-acid degradation; L-kynurenine degradation; kynurenate from L-kynurenine: step 1/2.</text>
</comment>
<evidence type="ECO:0000256" key="3">
    <source>
        <dbReference type="ARBA" id="ARBA00011738"/>
    </source>
</evidence>
<dbReference type="Pfam" id="PF00155">
    <property type="entry name" value="Aminotran_1_2"/>
    <property type="match status" value="1"/>
</dbReference>
<keyword evidence="10" id="KW-1185">Reference proteome</keyword>
<dbReference type="OrthoDB" id="6500941at2759"/>
<organism evidence="9 10">
    <name type="scientific">Dinothrombium tinctorium</name>
    <dbReference type="NCBI Taxonomy" id="1965070"/>
    <lineage>
        <taxon>Eukaryota</taxon>
        <taxon>Metazoa</taxon>
        <taxon>Ecdysozoa</taxon>
        <taxon>Arthropoda</taxon>
        <taxon>Chelicerata</taxon>
        <taxon>Arachnida</taxon>
        <taxon>Acari</taxon>
        <taxon>Acariformes</taxon>
        <taxon>Trombidiformes</taxon>
        <taxon>Prostigmata</taxon>
        <taxon>Anystina</taxon>
        <taxon>Parasitengona</taxon>
        <taxon>Trombidioidea</taxon>
        <taxon>Trombidiidae</taxon>
        <taxon>Dinothrombium</taxon>
    </lineage>
</organism>
<dbReference type="FunFam" id="3.90.1150.10:FF:000021">
    <property type="entry name" value="Kynurenine--oxoglutarate transaminase 3"/>
    <property type="match status" value="1"/>
</dbReference>
<dbReference type="Gene3D" id="3.90.1150.10">
    <property type="entry name" value="Aspartate Aminotransferase, domain 1"/>
    <property type="match status" value="1"/>
</dbReference>
<keyword evidence="4" id="KW-0032">Aminotransferase</keyword>
<dbReference type="SUPFAM" id="SSF53383">
    <property type="entry name" value="PLP-dependent transferases"/>
    <property type="match status" value="1"/>
</dbReference>
<feature type="non-terminal residue" evidence="9">
    <location>
        <position position="432"/>
    </location>
</feature>
<dbReference type="GO" id="GO:0016212">
    <property type="term" value="F:kynurenine-oxoglutarate transaminase activity"/>
    <property type="evidence" value="ECO:0007669"/>
    <property type="project" value="UniProtKB-ARBA"/>
</dbReference>
<evidence type="ECO:0000256" key="5">
    <source>
        <dbReference type="ARBA" id="ARBA00022679"/>
    </source>
</evidence>
<accession>A0A443QQ69</accession>
<dbReference type="PANTHER" id="PTHR43807">
    <property type="entry name" value="FI04487P"/>
    <property type="match status" value="1"/>
</dbReference>
<keyword evidence="5" id="KW-0808">Transferase</keyword>
<dbReference type="Proteomes" id="UP000285301">
    <property type="component" value="Unassembled WGS sequence"/>
</dbReference>
<dbReference type="PANTHER" id="PTHR43807:SF20">
    <property type="entry name" value="FI04487P"/>
    <property type="match status" value="1"/>
</dbReference>
<evidence type="ECO:0000256" key="6">
    <source>
        <dbReference type="ARBA" id="ARBA00022898"/>
    </source>
</evidence>
<dbReference type="STRING" id="1965070.A0A443QQ69"/>
<dbReference type="EMBL" id="NCKU01004985">
    <property type="protein sequence ID" value="RWS05157.1"/>
    <property type="molecule type" value="Genomic_DNA"/>
</dbReference>
<sequence length="432" mass="49423">MLSTRSSKSLIVADRIKDAKLTVWNEFNQLAHEYKPLNLGIGFPDFMPSDQVAKALLNTAMSKNPLIYQYTRGSGHPRLVTAISKLYSKLIDRVIDPHKEILVTVGAYEALFCIFMALLNHGDEVIIFEPFFDSYVPVTKMAGGIPVFVPLRPKKTGVTLNSSDWVFDPQELESKFSPKTKLIVINTPHNPIGKVFSYEELNVIANLCKKFDCIAIMDEVYEWIVYEHNTHIRMNTLPEMWERTLTVCSAGKTLTATGWKLGWAYGPEHLINALQLIHQNCIFTCATPIQEAIAIIFEEESKRMNDSNSYLAKLSNTLEKKRDFMVSFLEKSEMKPTIPEGGFFMLADFSKLAQCLDFSQEHGDTNDYKFAKWLSKNKKLQGIPPSAFYSETHKQLAQDYIRFCFFKKEETLLKAERILNELKQSIDVNRLE</sequence>
<dbReference type="InterPro" id="IPR004839">
    <property type="entry name" value="Aminotransferase_I/II_large"/>
</dbReference>
<comment type="caution">
    <text evidence="9">The sequence shown here is derived from an EMBL/GenBank/DDBJ whole genome shotgun (WGS) entry which is preliminary data.</text>
</comment>
<dbReference type="InterPro" id="IPR051326">
    <property type="entry name" value="Kynurenine-oxoglutarate_AT"/>
</dbReference>
<evidence type="ECO:0000259" key="8">
    <source>
        <dbReference type="Pfam" id="PF00155"/>
    </source>
</evidence>
<reference evidence="9 10" key="1">
    <citation type="journal article" date="2018" name="Gigascience">
        <title>Genomes of trombidid mites reveal novel predicted allergens and laterally-transferred genes associated with secondary metabolism.</title>
        <authorList>
            <person name="Dong X."/>
            <person name="Chaisiri K."/>
            <person name="Xia D."/>
            <person name="Armstrong S.D."/>
            <person name="Fang Y."/>
            <person name="Donnelly M.J."/>
            <person name="Kadowaki T."/>
            <person name="McGarry J.W."/>
            <person name="Darby A.C."/>
            <person name="Makepeace B.L."/>
        </authorList>
    </citation>
    <scope>NUCLEOTIDE SEQUENCE [LARGE SCALE GENOMIC DNA]</scope>
    <source>
        <strain evidence="9">UoL-WK</strain>
    </source>
</reference>
<proteinExistence type="inferred from homology"/>
<evidence type="ECO:0000256" key="2">
    <source>
        <dbReference type="ARBA" id="ARBA00007441"/>
    </source>
</evidence>
<evidence type="ECO:0000313" key="10">
    <source>
        <dbReference type="Proteomes" id="UP000285301"/>
    </source>
</evidence>
<evidence type="ECO:0000256" key="7">
    <source>
        <dbReference type="ARBA" id="ARBA00024016"/>
    </source>
</evidence>
<protein>
    <submittedName>
        <fullName evidence="9">Kynurenine--oxoglutarate transaminase 3-like protein</fullName>
    </submittedName>
</protein>
<comment type="cofactor">
    <cofactor evidence="1">
        <name>pyridoxal 5'-phosphate</name>
        <dbReference type="ChEBI" id="CHEBI:597326"/>
    </cofactor>
</comment>
<name>A0A443QQ69_9ACAR</name>
<dbReference type="GO" id="GO:0070189">
    <property type="term" value="P:kynurenine metabolic process"/>
    <property type="evidence" value="ECO:0007669"/>
    <property type="project" value="UniProtKB-ARBA"/>
</dbReference>
<keyword evidence="6" id="KW-0663">Pyridoxal phosphate</keyword>
<dbReference type="Gene3D" id="3.40.640.10">
    <property type="entry name" value="Type I PLP-dependent aspartate aminotransferase-like (Major domain)"/>
    <property type="match status" value="1"/>
</dbReference>
<dbReference type="GO" id="GO:0005739">
    <property type="term" value="C:mitochondrion"/>
    <property type="evidence" value="ECO:0007669"/>
    <property type="project" value="TreeGrafter"/>
</dbReference>
<dbReference type="InterPro" id="IPR015421">
    <property type="entry name" value="PyrdxlP-dep_Trfase_major"/>
</dbReference>
<dbReference type="AlphaFoldDB" id="A0A443QQ69"/>
<evidence type="ECO:0000256" key="4">
    <source>
        <dbReference type="ARBA" id="ARBA00022576"/>
    </source>
</evidence>
<evidence type="ECO:0000256" key="1">
    <source>
        <dbReference type="ARBA" id="ARBA00001933"/>
    </source>
</evidence>
<dbReference type="InterPro" id="IPR015422">
    <property type="entry name" value="PyrdxlP-dep_Trfase_small"/>
</dbReference>
<evidence type="ECO:0000313" key="9">
    <source>
        <dbReference type="EMBL" id="RWS05157.1"/>
    </source>
</evidence>
<feature type="domain" description="Aminotransferase class I/classII large" evidence="8">
    <location>
        <begin position="36"/>
        <end position="410"/>
    </location>
</feature>